<dbReference type="Pfam" id="PF02018">
    <property type="entry name" value="CBM_4_9"/>
    <property type="match status" value="1"/>
</dbReference>
<keyword evidence="1" id="KW-0378">Hydrolase</keyword>
<dbReference type="InterPro" id="IPR008979">
    <property type="entry name" value="Galactose-bd-like_sf"/>
</dbReference>
<organism evidence="3 4">
    <name type="scientific">Hymenobacter psychrophilus</name>
    <dbReference type="NCBI Taxonomy" id="651662"/>
    <lineage>
        <taxon>Bacteria</taxon>
        <taxon>Pseudomonadati</taxon>
        <taxon>Bacteroidota</taxon>
        <taxon>Cytophagia</taxon>
        <taxon>Cytophagales</taxon>
        <taxon>Hymenobacteraceae</taxon>
        <taxon>Hymenobacter</taxon>
    </lineage>
</organism>
<protein>
    <submittedName>
        <fullName evidence="3">Carbohydrate binding domain-containing protein</fullName>
    </submittedName>
</protein>
<dbReference type="Gene3D" id="2.60.120.260">
    <property type="entry name" value="Galactose-binding domain-like"/>
    <property type="match status" value="1"/>
</dbReference>
<dbReference type="RefSeq" id="WP_092739574.1">
    <property type="nucleotide sequence ID" value="NZ_FNOV01000006.1"/>
</dbReference>
<feature type="domain" description="CBM-cenC" evidence="2">
    <location>
        <begin position="29"/>
        <end position="158"/>
    </location>
</feature>
<dbReference type="SUPFAM" id="SSF49785">
    <property type="entry name" value="Galactose-binding domain-like"/>
    <property type="match status" value="1"/>
</dbReference>
<dbReference type="OrthoDB" id="882450at2"/>
<dbReference type="Proteomes" id="UP000199249">
    <property type="component" value="Unassembled WGS sequence"/>
</dbReference>
<dbReference type="InterPro" id="IPR003305">
    <property type="entry name" value="CenC_carb-bd"/>
</dbReference>
<dbReference type="EMBL" id="FNOV01000006">
    <property type="protein sequence ID" value="SDY15175.1"/>
    <property type="molecule type" value="Genomic_DNA"/>
</dbReference>
<dbReference type="GO" id="GO:0016798">
    <property type="term" value="F:hydrolase activity, acting on glycosyl bonds"/>
    <property type="evidence" value="ECO:0007669"/>
    <property type="project" value="InterPro"/>
</dbReference>
<keyword evidence="4" id="KW-1185">Reference proteome</keyword>
<sequence length="177" mass="19564">MKKILGILSLAGMLTACGENSTQKTEEGVIVQNDFDSLQGWIPETPSLNREQAHSGTHSIKVGPGVEYGLTFSSLLGTLSGTKMHKVTINGWVYLPKINNSASLVFQITDPKQNDDKIIWEPIKLASVVEKSGQWQKFTKEITLPENVSYDHKMSVYLWANNAGEPAYLDDLKIVAE</sequence>
<proteinExistence type="predicted"/>
<evidence type="ECO:0000256" key="1">
    <source>
        <dbReference type="ARBA" id="ARBA00022801"/>
    </source>
</evidence>
<dbReference type="AlphaFoldDB" id="A0A1H3HIY7"/>
<dbReference type="PROSITE" id="PS51257">
    <property type="entry name" value="PROKAR_LIPOPROTEIN"/>
    <property type="match status" value="1"/>
</dbReference>
<dbReference type="STRING" id="651662.SAMN04488069_1068"/>
<evidence type="ECO:0000313" key="3">
    <source>
        <dbReference type="EMBL" id="SDY15175.1"/>
    </source>
</evidence>
<name>A0A1H3HIY7_9BACT</name>
<evidence type="ECO:0000313" key="4">
    <source>
        <dbReference type="Proteomes" id="UP000199249"/>
    </source>
</evidence>
<evidence type="ECO:0000259" key="2">
    <source>
        <dbReference type="Pfam" id="PF02018"/>
    </source>
</evidence>
<accession>A0A1H3HIY7</accession>
<gene>
    <name evidence="3" type="ORF">SAMN04488069_1068</name>
</gene>
<reference evidence="4" key="1">
    <citation type="submission" date="2016-10" db="EMBL/GenBank/DDBJ databases">
        <authorList>
            <person name="Varghese N."/>
            <person name="Submissions S."/>
        </authorList>
    </citation>
    <scope>NUCLEOTIDE SEQUENCE [LARGE SCALE GENOMIC DNA]</scope>
    <source>
        <strain evidence="4">CGMCC 1.8975</strain>
    </source>
</reference>